<keyword evidence="3" id="KW-1185">Reference proteome</keyword>
<evidence type="ECO:0000256" key="1">
    <source>
        <dbReference type="SAM" id="SignalP"/>
    </source>
</evidence>
<dbReference type="Proteomes" id="UP001497392">
    <property type="component" value="Unassembled WGS sequence"/>
</dbReference>
<dbReference type="EMBL" id="CAXHTA020000015">
    <property type="protein sequence ID" value="CAL5225834.1"/>
    <property type="molecule type" value="Genomic_DNA"/>
</dbReference>
<evidence type="ECO:0000313" key="2">
    <source>
        <dbReference type="EMBL" id="CAL5225834.1"/>
    </source>
</evidence>
<feature type="signal peptide" evidence="1">
    <location>
        <begin position="1"/>
        <end position="36"/>
    </location>
</feature>
<reference evidence="2 3" key="1">
    <citation type="submission" date="2024-06" db="EMBL/GenBank/DDBJ databases">
        <authorList>
            <person name="Kraege A."/>
            <person name="Thomma B."/>
        </authorList>
    </citation>
    <scope>NUCLEOTIDE SEQUENCE [LARGE SCALE GENOMIC DNA]</scope>
</reference>
<feature type="chain" id="PRO_5045470330" evidence="1">
    <location>
        <begin position="37"/>
        <end position="138"/>
    </location>
</feature>
<protein>
    <submittedName>
        <fullName evidence="2">G8615 protein</fullName>
    </submittedName>
</protein>
<name>A0ABP1G5L8_9CHLO</name>
<gene>
    <name evidence="2" type="primary">g8615</name>
    <name evidence="2" type="ORF">VP750_LOCUS7740</name>
</gene>
<keyword evidence="1" id="KW-0732">Signal</keyword>
<sequence length="138" mass="14745">MRSLTLLDMHNRYRFCFQAISVFLLIFTCSSHLASAAHSGAVDSTVLGRFTNETLGGLEGTLPASKAELRKKNAILQTEVDDLDTKVAVLDAKNTEEEAVINNLIKQVNQLTPGYNGTNGLNGINGTTGPVGFTSTAT</sequence>
<organism evidence="2 3">
    <name type="scientific">Coccomyxa viridis</name>
    <dbReference type="NCBI Taxonomy" id="1274662"/>
    <lineage>
        <taxon>Eukaryota</taxon>
        <taxon>Viridiplantae</taxon>
        <taxon>Chlorophyta</taxon>
        <taxon>core chlorophytes</taxon>
        <taxon>Trebouxiophyceae</taxon>
        <taxon>Trebouxiophyceae incertae sedis</taxon>
        <taxon>Coccomyxaceae</taxon>
        <taxon>Coccomyxa</taxon>
    </lineage>
</organism>
<proteinExistence type="predicted"/>
<accession>A0ABP1G5L8</accession>
<evidence type="ECO:0000313" key="3">
    <source>
        <dbReference type="Proteomes" id="UP001497392"/>
    </source>
</evidence>
<comment type="caution">
    <text evidence="2">The sequence shown here is derived from an EMBL/GenBank/DDBJ whole genome shotgun (WGS) entry which is preliminary data.</text>
</comment>